<dbReference type="AlphaFoldDB" id="A0AAV9KHH6"/>
<organism evidence="2 3">
    <name type="scientific">Solanum pinnatisectum</name>
    <name type="common">tansyleaf nightshade</name>
    <dbReference type="NCBI Taxonomy" id="50273"/>
    <lineage>
        <taxon>Eukaryota</taxon>
        <taxon>Viridiplantae</taxon>
        <taxon>Streptophyta</taxon>
        <taxon>Embryophyta</taxon>
        <taxon>Tracheophyta</taxon>
        <taxon>Spermatophyta</taxon>
        <taxon>Magnoliopsida</taxon>
        <taxon>eudicotyledons</taxon>
        <taxon>Gunneridae</taxon>
        <taxon>Pentapetalae</taxon>
        <taxon>asterids</taxon>
        <taxon>lamiids</taxon>
        <taxon>Solanales</taxon>
        <taxon>Solanaceae</taxon>
        <taxon>Solanoideae</taxon>
        <taxon>Solaneae</taxon>
        <taxon>Solanum</taxon>
    </lineage>
</organism>
<evidence type="ECO:0000313" key="3">
    <source>
        <dbReference type="Proteomes" id="UP001311915"/>
    </source>
</evidence>
<keyword evidence="3" id="KW-1185">Reference proteome</keyword>
<keyword evidence="1" id="KW-0472">Membrane</keyword>
<sequence length="102" mass="11118">MTNGIGSGIGAAPILAGRPGKAFLLFCKLRSAAIAVALYTLCLVLFYGYEPQKKKSFQFWQVIICEPLFVRLAQNEAAERVMGFLIKGGCPSLCFAYDSSIF</sequence>
<dbReference type="EMBL" id="JAWPEI010000010">
    <property type="protein sequence ID" value="KAK4712794.1"/>
    <property type="molecule type" value="Genomic_DNA"/>
</dbReference>
<dbReference type="Proteomes" id="UP001311915">
    <property type="component" value="Unassembled WGS sequence"/>
</dbReference>
<evidence type="ECO:0000313" key="2">
    <source>
        <dbReference type="EMBL" id="KAK4712794.1"/>
    </source>
</evidence>
<comment type="caution">
    <text evidence="2">The sequence shown here is derived from an EMBL/GenBank/DDBJ whole genome shotgun (WGS) entry which is preliminary data.</text>
</comment>
<reference evidence="2 3" key="1">
    <citation type="submission" date="2023-10" db="EMBL/GenBank/DDBJ databases">
        <title>Genome-Wide Identification Analysis in wild type Solanum Pinnatisectum Reveals Some Genes Defensing Phytophthora Infestans.</title>
        <authorList>
            <person name="Sun C."/>
        </authorList>
    </citation>
    <scope>NUCLEOTIDE SEQUENCE [LARGE SCALE GENOMIC DNA]</scope>
    <source>
        <strain evidence="2">LQN</strain>
        <tissue evidence="2">Leaf</tissue>
    </source>
</reference>
<keyword evidence="1" id="KW-0812">Transmembrane</keyword>
<evidence type="ECO:0000256" key="1">
    <source>
        <dbReference type="SAM" id="Phobius"/>
    </source>
</evidence>
<name>A0AAV9KHH6_9SOLN</name>
<proteinExistence type="predicted"/>
<keyword evidence="1" id="KW-1133">Transmembrane helix</keyword>
<protein>
    <submittedName>
        <fullName evidence="2">Uncharacterized protein</fullName>
    </submittedName>
</protein>
<feature type="transmembrane region" description="Helical" evidence="1">
    <location>
        <begin position="29"/>
        <end position="49"/>
    </location>
</feature>
<gene>
    <name evidence="2" type="ORF">R3W88_018701</name>
</gene>
<accession>A0AAV9KHH6</accession>